<protein>
    <recommendedName>
        <fullName evidence="10">dITP/XTP pyrophosphatase</fullName>
        <ecNumber evidence="10">3.6.1.66</ecNumber>
    </recommendedName>
    <alternativeName>
        <fullName evidence="10">Non-canonical purine NTP pyrophosphatase</fullName>
    </alternativeName>
    <alternativeName>
        <fullName evidence="10">Non-standard purine NTP pyrophosphatase</fullName>
    </alternativeName>
    <alternativeName>
        <fullName evidence="10">Nucleoside-triphosphate diphosphatase</fullName>
    </alternativeName>
    <alternativeName>
        <fullName evidence="10">Nucleoside-triphosphate pyrophosphatase</fullName>
        <shortName evidence="10">NTPase</shortName>
    </alternativeName>
</protein>
<evidence type="ECO:0000256" key="10">
    <source>
        <dbReference type="HAMAP-Rule" id="MF_01405"/>
    </source>
</evidence>
<dbReference type="PANTHER" id="PTHR11067">
    <property type="entry name" value="INOSINE TRIPHOSPHATE PYROPHOSPHATASE/HAM1 PROTEIN"/>
    <property type="match status" value="1"/>
</dbReference>
<keyword evidence="6 10" id="KW-0460">Magnesium</keyword>
<evidence type="ECO:0000256" key="5">
    <source>
        <dbReference type="ARBA" id="ARBA00022801"/>
    </source>
</evidence>
<dbReference type="GO" id="GO:0046872">
    <property type="term" value="F:metal ion binding"/>
    <property type="evidence" value="ECO:0007669"/>
    <property type="project" value="UniProtKB-KW"/>
</dbReference>
<evidence type="ECO:0000313" key="12">
    <source>
        <dbReference type="EMBL" id="GEP45768.1"/>
    </source>
</evidence>
<comment type="similarity">
    <text evidence="1 10 11">Belongs to the HAM1 NTPase family.</text>
</comment>
<dbReference type="InterPro" id="IPR002637">
    <property type="entry name" value="RdgB/HAM1"/>
</dbReference>
<feature type="active site" description="Proton acceptor" evidence="10">
    <location>
        <position position="70"/>
    </location>
</feature>
<dbReference type="HAMAP" id="MF_01405">
    <property type="entry name" value="Non_canon_purine_NTPase"/>
    <property type="match status" value="1"/>
</dbReference>
<evidence type="ECO:0000256" key="11">
    <source>
        <dbReference type="RuleBase" id="RU003781"/>
    </source>
</evidence>
<keyword evidence="5 10" id="KW-0378">Hydrolase</keyword>
<dbReference type="EMBL" id="BKAG01000058">
    <property type="protein sequence ID" value="GEP45768.1"/>
    <property type="molecule type" value="Genomic_DNA"/>
</dbReference>
<dbReference type="InterPro" id="IPR020922">
    <property type="entry name" value="dITP/XTP_pyrophosphatase"/>
</dbReference>
<dbReference type="Proteomes" id="UP000321577">
    <property type="component" value="Unassembled WGS sequence"/>
</dbReference>
<feature type="binding site" evidence="10">
    <location>
        <position position="176"/>
    </location>
    <ligand>
        <name>substrate</name>
    </ligand>
</feature>
<feature type="binding site" evidence="10">
    <location>
        <position position="70"/>
    </location>
    <ligand>
        <name>Mg(2+)</name>
        <dbReference type="ChEBI" id="CHEBI:18420"/>
    </ligand>
</feature>
<proteinExistence type="inferred from homology"/>
<feature type="binding site" evidence="10">
    <location>
        <begin position="153"/>
        <end position="156"/>
    </location>
    <ligand>
        <name>substrate</name>
    </ligand>
</feature>
<dbReference type="InterPro" id="IPR029001">
    <property type="entry name" value="ITPase-like_fam"/>
</dbReference>
<organism evidence="12 13">
    <name type="scientific">Brevifollis gellanilyticus</name>
    <dbReference type="NCBI Taxonomy" id="748831"/>
    <lineage>
        <taxon>Bacteria</taxon>
        <taxon>Pseudomonadati</taxon>
        <taxon>Verrucomicrobiota</taxon>
        <taxon>Verrucomicrobiia</taxon>
        <taxon>Verrucomicrobiales</taxon>
        <taxon>Verrucomicrobiaceae</taxon>
    </lineage>
</organism>
<keyword evidence="7 10" id="KW-0546">Nucleotide metabolism</keyword>
<comment type="catalytic activity">
    <reaction evidence="8 10">
        <text>dITP + H2O = dIMP + diphosphate + H(+)</text>
        <dbReference type="Rhea" id="RHEA:28342"/>
        <dbReference type="ChEBI" id="CHEBI:15377"/>
        <dbReference type="ChEBI" id="CHEBI:15378"/>
        <dbReference type="ChEBI" id="CHEBI:33019"/>
        <dbReference type="ChEBI" id="CHEBI:61194"/>
        <dbReference type="ChEBI" id="CHEBI:61382"/>
        <dbReference type="EC" id="3.6.1.66"/>
    </reaction>
</comment>
<reference evidence="12 13" key="1">
    <citation type="submission" date="2019-07" db="EMBL/GenBank/DDBJ databases">
        <title>Whole genome shotgun sequence of Brevifollis gellanilyticus NBRC 108608.</title>
        <authorList>
            <person name="Hosoyama A."/>
            <person name="Uohara A."/>
            <person name="Ohji S."/>
            <person name="Ichikawa N."/>
        </authorList>
    </citation>
    <scope>NUCLEOTIDE SEQUENCE [LARGE SCALE GENOMIC DNA]</scope>
    <source>
        <strain evidence="12 13">NBRC 108608</strain>
    </source>
</reference>
<comment type="subunit">
    <text evidence="2 10">Homodimer.</text>
</comment>
<dbReference type="PANTHER" id="PTHR11067:SF9">
    <property type="entry name" value="INOSINE TRIPHOSPHATE PYROPHOSPHATASE"/>
    <property type="match status" value="1"/>
</dbReference>
<dbReference type="AlphaFoldDB" id="A0A512MGB9"/>
<comment type="caution">
    <text evidence="12">The sequence shown here is derived from an EMBL/GenBank/DDBJ whole genome shotgun (WGS) entry which is preliminary data.</text>
</comment>
<dbReference type="GO" id="GO:0009146">
    <property type="term" value="P:purine nucleoside triphosphate catabolic process"/>
    <property type="evidence" value="ECO:0007669"/>
    <property type="project" value="UniProtKB-UniRule"/>
</dbReference>
<evidence type="ECO:0000256" key="1">
    <source>
        <dbReference type="ARBA" id="ARBA00008023"/>
    </source>
</evidence>
<dbReference type="GO" id="GO:0035870">
    <property type="term" value="F:dITP diphosphatase activity"/>
    <property type="evidence" value="ECO:0007669"/>
    <property type="project" value="UniProtKB-UniRule"/>
</dbReference>
<dbReference type="RefSeq" id="WP_146854958.1">
    <property type="nucleotide sequence ID" value="NZ_BKAG01000058.1"/>
</dbReference>
<dbReference type="GO" id="GO:0009117">
    <property type="term" value="P:nucleotide metabolic process"/>
    <property type="evidence" value="ECO:0007669"/>
    <property type="project" value="UniProtKB-KW"/>
</dbReference>
<dbReference type="GO" id="GO:0017111">
    <property type="term" value="F:ribonucleoside triphosphate phosphatase activity"/>
    <property type="evidence" value="ECO:0007669"/>
    <property type="project" value="InterPro"/>
</dbReference>
<evidence type="ECO:0000256" key="6">
    <source>
        <dbReference type="ARBA" id="ARBA00022842"/>
    </source>
</evidence>
<dbReference type="GO" id="GO:0005829">
    <property type="term" value="C:cytosol"/>
    <property type="evidence" value="ECO:0007669"/>
    <property type="project" value="TreeGrafter"/>
</dbReference>
<dbReference type="GO" id="GO:0000166">
    <property type="term" value="F:nucleotide binding"/>
    <property type="evidence" value="ECO:0007669"/>
    <property type="project" value="UniProtKB-KW"/>
</dbReference>
<dbReference type="GO" id="GO:0036220">
    <property type="term" value="F:ITP diphosphatase activity"/>
    <property type="evidence" value="ECO:0007669"/>
    <property type="project" value="UniProtKB-UniRule"/>
</dbReference>
<comment type="catalytic activity">
    <reaction evidence="9 10">
        <text>XTP + H2O = XMP + diphosphate + H(+)</text>
        <dbReference type="Rhea" id="RHEA:28610"/>
        <dbReference type="ChEBI" id="CHEBI:15377"/>
        <dbReference type="ChEBI" id="CHEBI:15378"/>
        <dbReference type="ChEBI" id="CHEBI:33019"/>
        <dbReference type="ChEBI" id="CHEBI:57464"/>
        <dbReference type="ChEBI" id="CHEBI:61314"/>
        <dbReference type="EC" id="3.6.1.66"/>
    </reaction>
</comment>
<evidence type="ECO:0000256" key="4">
    <source>
        <dbReference type="ARBA" id="ARBA00022741"/>
    </source>
</evidence>
<feature type="binding site" evidence="10">
    <location>
        <begin position="8"/>
        <end position="13"/>
    </location>
    <ligand>
        <name>substrate</name>
    </ligand>
</feature>
<sequence>MPALIFATSNAHKVQEVAAMLGAPWDVQGLRAHPHVTLPEETGTTFEANAILKAEAASTALPGLYVIADDSGLEVDALHGEPGVYSARYAGPDATDADNRTRLKAELSKLPPATFPGRFRCCLVLALDGKALHVTHGTVEGQLRLTEQGSGGFGYDSLFQPDGFADTFGVLSPEVKNQLSHRARALDLMRTWMSQNLS</sequence>
<dbReference type="NCBIfam" id="TIGR00042">
    <property type="entry name" value="RdgB/HAM1 family non-canonical purine NTP pyrophosphatase"/>
    <property type="match status" value="1"/>
</dbReference>
<dbReference type="Gene3D" id="3.90.950.10">
    <property type="match status" value="1"/>
</dbReference>
<dbReference type="OrthoDB" id="9807456at2"/>
<evidence type="ECO:0000256" key="3">
    <source>
        <dbReference type="ARBA" id="ARBA00022723"/>
    </source>
</evidence>
<dbReference type="Pfam" id="PF01725">
    <property type="entry name" value="Ham1p_like"/>
    <property type="match status" value="1"/>
</dbReference>
<dbReference type="EC" id="3.6.1.66" evidence="10"/>
<evidence type="ECO:0000313" key="13">
    <source>
        <dbReference type="Proteomes" id="UP000321577"/>
    </source>
</evidence>
<name>A0A512MGB9_9BACT</name>
<dbReference type="CDD" id="cd00515">
    <property type="entry name" value="HAM1"/>
    <property type="match status" value="1"/>
</dbReference>
<comment type="catalytic activity">
    <reaction evidence="10">
        <text>ITP + H2O = IMP + diphosphate + H(+)</text>
        <dbReference type="Rhea" id="RHEA:29399"/>
        <dbReference type="ChEBI" id="CHEBI:15377"/>
        <dbReference type="ChEBI" id="CHEBI:15378"/>
        <dbReference type="ChEBI" id="CHEBI:33019"/>
        <dbReference type="ChEBI" id="CHEBI:58053"/>
        <dbReference type="ChEBI" id="CHEBI:61402"/>
        <dbReference type="EC" id="3.6.1.66"/>
    </reaction>
</comment>
<accession>A0A512MGB9</accession>
<comment type="function">
    <text evidence="10">Pyrophosphatase that catalyzes the hydrolysis of nucleoside triphosphates to their monophosphate derivatives, with a high preference for the non-canonical purine nucleotides XTP (xanthosine triphosphate), dITP (deoxyinosine triphosphate) and ITP. Seems to function as a house-cleaning enzyme that removes non-canonical purine nucleotides from the nucleotide pool, thus preventing their incorporation into DNA/RNA and avoiding chromosomal lesions.</text>
</comment>
<keyword evidence="3 10" id="KW-0479">Metal-binding</keyword>
<feature type="binding site" evidence="10">
    <location>
        <position position="71"/>
    </location>
    <ligand>
        <name>substrate</name>
    </ligand>
</feature>
<evidence type="ECO:0000256" key="8">
    <source>
        <dbReference type="ARBA" id="ARBA00051875"/>
    </source>
</evidence>
<evidence type="ECO:0000256" key="2">
    <source>
        <dbReference type="ARBA" id="ARBA00011738"/>
    </source>
</evidence>
<gene>
    <name evidence="12" type="ORF">BGE01nite_50590</name>
</gene>
<keyword evidence="13" id="KW-1185">Reference proteome</keyword>
<dbReference type="GO" id="GO:0036222">
    <property type="term" value="F:XTP diphosphatase activity"/>
    <property type="evidence" value="ECO:0007669"/>
    <property type="project" value="UniProtKB-UniRule"/>
</dbReference>
<evidence type="ECO:0000256" key="9">
    <source>
        <dbReference type="ARBA" id="ARBA00052017"/>
    </source>
</evidence>
<feature type="binding site" evidence="10">
    <location>
        <begin position="181"/>
        <end position="182"/>
    </location>
    <ligand>
        <name>substrate</name>
    </ligand>
</feature>
<feature type="binding site" evidence="10">
    <location>
        <position position="40"/>
    </location>
    <ligand>
        <name>Mg(2+)</name>
        <dbReference type="ChEBI" id="CHEBI:18420"/>
    </ligand>
</feature>
<evidence type="ECO:0000256" key="7">
    <source>
        <dbReference type="ARBA" id="ARBA00023080"/>
    </source>
</evidence>
<comment type="cofactor">
    <cofactor evidence="10">
        <name>Mg(2+)</name>
        <dbReference type="ChEBI" id="CHEBI:18420"/>
    </cofactor>
    <text evidence="10">Binds 1 Mg(2+) ion per subunit.</text>
</comment>
<dbReference type="FunFam" id="3.90.950.10:FF:000001">
    <property type="entry name" value="dITP/XTP pyrophosphatase"/>
    <property type="match status" value="1"/>
</dbReference>
<dbReference type="SUPFAM" id="SSF52972">
    <property type="entry name" value="ITPase-like"/>
    <property type="match status" value="1"/>
</dbReference>
<keyword evidence="4 10" id="KW-0547">Nucleotide-binding</keyword>